<accession>A0A2I0A5X7</accession>
<dbReference type="EMBL" id="KZ452015">
    <property type="protein sequence ID" value="PKA50943.1"/>
    <property type="molecule type" value="Genomic_DNA"/>
</dbReference>
<dbReference type="STRING" id="1088818.A0A2I0A5X7"/>
<dbReference type="InterPro" id="IPR013601">
    <property type="entry name" value="FAE1_typ3_polyketide_synth"/>
</dbReference>
<evidence type="ECO:0000259" key="2">
    <source>
        <dbReference type="Pfam" id="PF08392"/>
    </source>
</evidence>
<dbReference type="OrthoDB" id="329835at2759"/>
<reference evidence="3 4" key="1">
    <citation type="journal article" date="2017" name="Nature">
        <title>The Apostasia genome and the evolution of orchids.</title>
        <authorList>
            <person name="Zhang G.Q."/>
            <person name="Liu K.W."/>
            <person name="Li Z."/>
            <person name="Lohaus R."/>
            <person name="Hsiao Y.Y."/>
            <person name="Niu S.C."/>
            <person name="Wang J.Y."/>
            <person name="Lin Y.C."/>
            <person name="Xu Q."/>
            <person name="Chen L.J."/>
            <person name="Yoshida K."/>
            <person name="Fujiwara S."/>
            <person name="Wang Z.W."/>
            <person name="Zhang Y.Q."/>
            <person name="Mitsuda N."/>
            <person name="Wang M."/>
            <person name="Liu G.H."/>
            <person name="Pecoraro L."/>
            <person name="Huang H.X."/>
            <person name="Xiao X.J."/>
            <person name="Lin M."/>
            <person name="Wu X.Y."/>
            <person name="Wu W.L."/>
            <person name="Chen Y.Y."/>
            <person name="Chang S.B."/>
            <person name="Sakamoto S."/>
            <person name="Ohme-Takagi M."/>
            <person name="Yagi M."/>
            <person name="Zeng S.J."/>
            <person name="Shen C.Y."/>
            <person name="Yeh C.M."/>
            <person name="Luo Y.B."/>
            <person name="Tsai W.C."/>
            <person name="Van de Peer Y."/>
            <person name="Liu Z.J."/>
        </authorList>
    </citation>
    <scope>NUCLEOTIDE SEQUENCE [LARGE SCALE GENOMIC DNA]</scope>
    <source>
        <strain evidence="4">cv. Shenzhen</strain>
        <tissue evidence="3">Stem</tissue>
    </source>
</reference>
<keyword evidence="1 3" id="KW-0012">Acyltransferase</keyword>
<evidence type="ECO:0000313" key="3">
    <source>
        <dbReference type="EMBL" id="PKA50943.1"/>
    </source>
</evidence>
<dbReference type="AlphaFoldDB" id="A0A2I0A5X7"/>
<dbReference type="PANTHER" id="PTHR31561">
    <property type="entry name" value="3-KETOACYL-COA SYNTHASE"/>
    <property type="match status" value="1"/>
</dbReference>
<sequence>MPHTPPAYQTEDAAGNIGFALRKNLVRVACEALAAHVRILAPRVLPWTDLARYAYRLAVAGKPSHVPDFAAAFEHMCMHTRGKAVDRRRRTCHAVRVPGH</sequence>
<protein>
    <submittedName>
        <fullName evidence="3">3-ketoacyl-CoA synthase 1</fullName>
        <ecNumber evidence="3">2.3.1.-</ecNumber>
    </submittedName>
</protein>
<name>A0A2I0A5X7_9ASPA</name>
<dbReference type="EC" id="2.3.1.-" evidence="3"/>
<feature type="domain" description="FAE" evidence="2">
    <location>
        <begin position="7"/>
        <end position="57"/>
    </location>
</feature>
<proteinExistence type="predicted"/>
<dbReference type="InterPro" id="IPR012392">
    <property type="entry name" value="3-ktacl-CoA_syn"/>
</dbReference>
<evidence type="ECO:0000313" key="4">
    <source>
        <dbReference type="Proteomes" id="UP000236161"/>
    </source>
</evidence>
<keyword evidence="4" id="KW-1185">Reference proteome</keyword>
<keyword evidence="3" id="KW-0808">Transferase</keyword>
<dbReference type="Pfam" id="PF08392">
    <property type="entry name" value="FAE1_CUT1_RppA"/>
    <property type="match status" value="1"/>
</dbReference>
<evidence type="ECO:0000256" key="1">
    <source>
        <dbReference type="ARBA" id="ARBA00023315"/>
    </source>
</evidence>
<gene>
    <name evidence="3" type="primary">KCS1</name>
    <name evidence="3" type="ORF">AXF42_Ash007599</name>
</gene>
<organism evidence="3 4">
    <name type="scientific">Apostasia shenzhenica</name>
    <dbReference type="NCBI Taxonomy" id="1088818"/>
    <lineage>
        <taxon>Eukaryota</taxon>
        <taxon>Viridiplantae</taxon>
        <taxon>Streptophyta</taxon>
        <taxon>Embryophyta</taxon>
        <taxon>Tracheophyta</taxon>
        <taxon>Spermatophyta</taxon>
        <taxon>Magnoliopsida</taxon>
        <taxon>Liliopsida</taxon>
        <taxon>Asparagales</taxon>
        <taxon>Orchidaceae</taxon>
        <taxon>Apostasioideae</taxon>
        <taxon>Apostasia</taxon>
    </lineage>
</organism>
<dbReference type="GO" id="GO:0006633">
    <property type="term" value="P:fatty acid biosynthetic process"/>
    <property type="evidence" value="ECO:0007669"/>
    <property type="project" value="InterPro"/>
</dbReference>
<dbReference type="Proteomes" id="UP000236161">
    <property type="component" value="Unassembled WGS sequence"/>
</dbReference>
<dbReference type="GO" id="GO:0016020">
    <property type="term" value="C:membrane"/>
    <property type="evidence" value="ECO:0007669"/>
    <property type="project" value="InterPro"/>
</dbReference>
<dbReference type="GO" id="GO:0016747">
    <property type="term" value="F:acyltransferase activity, transferring groups other than amino-acyl groups"/>
    <property type="evidence" value="ECO:0007669"/>
    <property type="project" value="InterPro"/>
</dbReference>